<feature type="transmembrane region" description="Helical" evidence="1">
    <location>
        <begin position="121"/>
        <end position="140"/>
    </location>
</feature>
<dbReference type="RefSeq" id="WP_281256465.1">
    <property type="nucleotide sequence ID" value="NZ_PSWU01000013.1"/>
</dbReference>
<gene>
    <name evidence="2" type="ORF">C5C51_08430</name>
</gene>
<comment type="caution">
    <text evidence="2">The sequence shown here is derived from an EMBL/GenBank/DDBJ whole genome shotgun (WGS) entry which is preliminary data.</text>
</comment>
<sequence length="244" mass="23935">MGEFASLEEWGSAAFLSFGAGVPVGLSVTAGGGVAVAGVEWLGFRVYDPGTRGFLSVDPLEPVVGSGWVGNPYSYAGNDPLHAVDPWGLRPVTDEELRVYREGNNGVFAGAGKWLNDNKDYLFAAALVAVGVVAICSGVGGPVGLLLVAAGGGMVAAGMSVASQKSESGSVDWGKVGVDAAVGAVSGAAGAGTGALFARMSSNVAGRVVGAVASGVSEGAVNGAATYSLTPGPHTVEGFVGATA</sequence>
<evidence type="ECO:0008006" key="4">
    <source>
        <dbReference type="Google" id="ProtNLM"/>
    </source>
</evidence>
<dbReference type="Proteomes" id="UP000237966">
    <property type="component" value="Unassembled WGS sequence"/>
</dbReference>
<dbReference type="NCBIfam" id="TIGR03696">
    <property type="entry name" value="Rhs_assc_core"/>
    <property type="match status" value="1"/>
</dbReference>
<reference evidence="2 3" key="1">
    <citation type="submission" date="2018-02" db="EMBL/GenBank/DDBJ databases">
        <title>Bacteriophage NCPPB3778 and a type I-E CRISPR drive the evolution of the US Biological Select Agent, Rathayibacter toxicus.</title>
        <authorList>
            <person name="Davis E.W.II."/>
            <person name="Tabima J.F."/>
            <person name="Weisberg A.J."/>
            <person name="Lopes L.D."/>
            <person name="Wiseman M.S."/>
            <person name="Wiseman M.S."/>
            <person name="Pupko T."/>
            <person name="Belcher M.S."/>
            <person name="Sechler A.J."/>
            <person name="Tancos M.A."/>
            <person name="Schroeder B.K."/>
            <person name="Murray T.D."/>
            <person name="Luster D.G."/>
            <person name="Schneider W.L."/>
            <person name="Rogers E."/>
            <person name="Andreote F.D."/>
            <person name="Grunwald N.J."/>
            <person name="Putnam M.L."/>
            <person name="Chang J.H."/>
        </authorList>
    </citation>
    <scope>NUCLEOTIDE SEQUENCE [LARGE SCALE GENOMIC DNA]</scope>
    <source>
        <strain evidence="2 3">FH99</strain>
    </source>
</reference>
<dbReference type="InterPro" id="IPR022385">
    <property type="entry name" value="Rhs_assc_core"/>
</dbReference>
<feature type="non-terminal residue" evidence="2">
    <location>
        <position position="244"/>
    </location>
</feature>
<dbReference type="AlphaFoldDB" id="A0A2S5Y4R5"/>
<protein>
    <recommendedName>
        <fullName evidence="4">RHS repeat-associated core domain-containing protein</fullName>
    </recommendedName>
</protein>
<organism evidence="2 3">
    <name type="scientific">Rathayibacter toxicus</name>
    <dbReference type="NCBI Taxonomy" id="145458"/>
    <lineage>
        <taxon>Bacteria</taxon>
        <taxon>Bacillati</taxon>
        <taxon>Actinomycetota</taxon>
        <taxon>Actinomycetes</taxon>
        <taxon>Micrococcales</taxon>
        <taxon>Microbacteriaceae</taxon>
        <taxon>Rathayibacter</taxon>
    </lineage>
</organism>
<keyword evidence="1" id="KW-1133">Transmembrane helix</keyword>
<evidence type="ECO:0000313" key="3">
    <source>
        <dbReference type="Proteomes" id="UP000237966"/>
    </source>
</evidence>
<proteinExistence type="predicted"/>
<accession>A0A2S5Y4R5</accession>
<evidence type="ECO:0000256" key="1">
    <source>
        <dbReference type="SAM" id="Phobius"/>
    </source>
</evidence>
<evidence type="ECO:0000313" key="2">
    <source>
        <dbReference type="EMBL" id="PPI13739.1"/>
    </source>
</evidence>
<dbReference type="EMBL" id="PSWU01000013">
    <property type="protein sequence ID" value="PPI13739.1"/>
    <property type="molecule type" value="Genomic_DNA"/>
</dbReference>
<keyword evidence="1" id="KW-0472">Membrane</keyword>
<name>A0A2S5Y4R5_9MICO</name>
<dbReference type="Gene3D" id="2.180.10.10">
    <property type="entry name" value="RHS repeat-associated core"/>
    <property type="match status" value="1"/>
</dbReference>
<keyword evidence="1" id="KW-0812">Transmembrane</keyword>